<dbReference type="InterPro" id="IPR006016">
    <property type="entry name" value="UspA"/>
</dbReference>
<dbReference type="InterPro" id="IPR014729">
    <property type="entry name" value="Rossmann-like_a/b/a_fold"/>
</dbReference>
<protein>
    <submittedName>
        <fullName evidence="3">Universal stress protein</fullName>
    </submittedName>
</protein>
<comment type="similarity">
    <text evidence="1">Belongs to the universal stress protein A family.</text>
</comment>
<dbReference type="AlphaFoldDB" id="A0A7C3WGF1"/>
<dbReference type="CDD" id="cd00293">
    <property type="entry name" value="USP-like"/>
    <property type="match status" value="2"/>
</dbReference>
<accession>A0A7C3WGF1</accession>
<evidence type="ECO:0000256" key="1">
    <source>
        <dbReference type="ARBA" id="ARBA00008791"/>
    </source>
</evidence>
<organism evidence="3">
    <name type="scientific">Desulfobacca acetoxidans</name>
    <dbReference type="NCBI Taxonomy" id="60893"/>
    <lineage>
        <taxon>Bacteria</taxon>
        <taxon>Pseudomonadati</taxon>
        <taxon>Thermodesulfobacteriota</taxon>
        <taxon>Desulfobaccia</taxon>
        <taxon>Desulfobaccales</taxon>
        <taxon>Desulfobaccaceae</taxon>
        <taxon>Desulfobacca</taxon>
    </lineage>
</organism>
<gene>
    <name evidence="3" type="ORF">ENV62_01840</name>
</gene>
<evidence type="ECO:0000259" key="2">
    <source>
        <dbReference type="Pfam" id="PF00582"/>
    </source>
</evidence>
<dbReference type="PANTHER" id="PTHR46268">
    <property type="entry name" value="STRESS RESPONSE PROTEIN NHAX"/>
    <property type="match status" value="1"/>
</dbReference>
<dbReference type="SUPFAM" id="SSF52402">
    <property type="entry name" value="Adenine nucleotide alpha hydrolases-like"/>
    <property type="match status" value="2"/>
</dbReference>
<feature type="domain" description="UspA" evidence="2">
    <location>
        <begin position="1"/>
        <end position="128"/>
    </location>
</feature>
<proteinExistence type="inferred from homology"/>
<feature type="domain" description="UspA" evidence="2">
    <location>
        <begin position="138"/>
        <end position="272"/>
    </location>
</feature>
<name>A0A7C3WGF1_9BACT</name>
<comment type="caution">
    <text evidence="3">The sequence shown here is derived from an EMBL/GenBank/DDBJ whole genome shotgun (WGS) entry which is preliminary data.</text>
</comment>
<dbReference type="PANTHER" id="PTHR46268:SF6">
    <property type="entry name" value="UNIVERSAL STRESS PROTEIN UP12"/>
    <property type="match status" value="1"/>
</dbReference>
<evidence type="ECO:0000313" key="3">
    <source>
        <dbReference type="EMBL" id="HGB13969.1"/>
    </source>
</evidence>
<dbReference type="Pfam" id="PF00582">
    <property type="entry name" value="Usp"/>
    <property type="match status" value="2"/>
</dbReference>
<sequence>MYQTILAAVNEYSNSEAAARYAIGLAQSCKAKLILSFVAEADAGLETLRHADAALERLFMEAGAKGLEVETIIRKGDPYRQLNALVREKAVDLIFLATRREDVTRRYFTRTLARRLMLHLPCSVALVRVVHPGKIFPRKILVPFRGRPPHPEEKAFFVAKLAQAFGAAVTVFHAPEVLTRFFQGVRPLSHAELEKHIPPEMNRFMKYLEQFRLAPERRLGQGRAGRAITIEAALQKNDLIIMGASERGLLESMLGGNPVEEVLRETPCNLIVLLTRAKRK</sequence>
<reference evidence="3" key="1">
    <citation type="journal article" date="2020" name="mSystems">
        <title>Genome- and Community-Level Interaction Insights into Carbon Utilization and Element Cycling Functions of Hydrothermarchaeota in Hydrothermal Sediment.</title>
        <authorList>
            <person name="Zhou Z."/>
            <person name="Liu Y."/>
            <person name="Xu W."/>
            <person name="Pan J."/>
            <person name="Luo Z.H."/>
            <person name="Li M."/>
        </authorList>
    </citation>
    <scope>NUCLEOTIDE SEQUENCE [LARGE SCALE GENOMIC DNA]</scope>
    <source>
        <strain evidence="3">SpSt-776</strain>
    </source>
</reference>
<dbReference type="EMBL" id="DTHB01000016">
    <property type="protein sequence ID" value="HGB13969.1"/>
    <property type="molecule type" value="Genomic_DNA"/>
</dbReference>
<dbReference type="Gene3D" id="3.40.50.620">
    <property type="entry name" value="HUPs"/>
    <property type="match status" value="2"/>
</dbReference>